<protein>
    <submittedName>
        <fullName evidence="1">Uncharacterized protein</fullName>
    </submittedName>
</protein>
<dbReference type="GeneID" id="78412490"/>
<accession>C8NIK4</accession>
<dbReference type="STRING" id="638301.HMPREF0444_1749"/>
<dbReference type="HOGENOM" id="CLU_047556_0_0_9"/>
<reference evidence="1 2" key="1">
    <citation type="submission" date="2009-08" db="EMBL/GenBank/DDBJ databases">
        <authorList>
            <person name="Muzny D."/>
            <person name="Qin X."/>
            <person name="Deng J."/>
            <person name="Jiang H."/>
            <person name="Liu Y."/>
            <person name="Qu J."/>
            <person name="Song X.-Z."/>
            <person name="Zhang L."/>
            <person name="Thornton R."/>
            <person name="Coyle M."/>
            <person name="Francisco L."/>
            <person name="Jackson L."/>
            <person name="Javaid M."/>
            <person name="Korchina V."/>
            <person name="Kovar C."/>
            <person name="Mata R."/>
            <person name="Mathew T."/>
            <person name="Ngo R."/>
            <person name="Nguyen L."/>
            <person name="Nguyen N."/>
            <person name="Okwuonu G."/>
            <person name="Ongeri F."/>
            <person name="Pham C."/>
            <person name="Simmons D."/>
            <person name="Wilczek-Boney K."/>
            <person name="Hale W."/>
            <person name="Jakkamsetti A."/>
            <person name="Pham P."/>
            <person name="Ruth R."/>
            <person name="San Lucas F."/>
            <person name="Warren J."/>
            <person name="Zhang J."/>
            <person name="Zhao Z."/>
            <person name="Zhou C."/>
            <person name="Zhu D."/>
            <person name="Lee S."/>
            <person name="Bess C."/>
            <person name="Blankenburg K."/>
            <person name="Forbes L."/>
            <person name="Fu Q."/>
            <person name="Gubbala S."/>
            <person name="Hirani K."/>
            <person name="Jayaseelan J.C."/>
            <person name="Lara F."/>
            <person name="Munidasa M."/>
            <person name="Palculict T."/>
            <person name="Patil S."/>
            <person name="Pu L.-L."/>
            <person name="Saada N."/>
            <person name="Tang L."/>
            <person name="Weissenberger G."/>
            <person name="Zhu Y."/>
            <person name="Hemphill L."/>
            <person name="Shang Y."/>
            <person name="Youmans B."/>
            <person name="Ayvaz T."/>
            <person name="Ross M."/>
            <person name="Santibanez J."/>
            <person name="Aqrawi P."/>
            <person name="Gross S."/>
            <person name="Joshi V."/>
            <person name="Fowler G."/>
            <person name="Nazareth L."/>
            <person name="Reid J."/>
            <person name="Worley K."/>
            <person name="Petrosino J."/>
            <person name="Highlander S."/>
            <person name="Gibbs R."/>
        </authorList>
    </citation>
    <scope>NUCLEOTIDE SEQUENCE [LARGE SCALE GENOMIC DNA]</scope>
    <source>
        <strain evidence="1 2">ATCC 49175</strain>
    </source>
</reference>
<dbReference type="RefSeq" id="WP_005606338.1">
    <property type="nucleotide sequence ID" value="NZ_CP102283.1"/>
</dbReference>
<evidence type="ECO:0000313" key="2">
    <source>
        <dbReference type="Proteomes" id="UP000005926"/>
    </source>
</evidence>
<sequence>MDVEKEELNFTKLDYRISHLTHDQIWELIQEYYAGEKVADLIKKYRIKVSVSHLFALFPPVNSEIICPYCNVPMLSPWQSKNSPSLLSFNETYCIQCKHKNSSLCNCKNCKEMKKIKEIKEKERLLEEKRAFILNNVKFSGQKLIPEKELSLKDRLYLAVILRSSLSENNEYIGPLEEKKKTLAPSEAFEAEIIKHLIDGRIIGIHGMSNIHAFEVDYTKKSIHFDIYKVCYSINIEAEDLDYGAMIKRLLYPDFSGEDGVLQFCYEMWKRIALEECLEYLLFQMRRVGYSFNPGDKTISVFENLLEHFSVSQIYSLIYSAVGKSTQRYQSKEITKRHAQNSVISCCEYYGQKALAEDWVVKGYSRIRELPETTISFVLFTSIMQESGIGFSEKPTLDF</sequence>
<name>C8NIK4_9LACT</name>
<dbReference type="Proteomes" id="UP000005926">
    <property type="component" value="Unassembled WGS sequence"/>
</dbReference>
<comment type="caution">
    <text evidence="1">The sequence shown here is derived from an EMBL/GenBank/DDBJ whole genome shotgun (WGS) entry which is preliminary data.</text>
</comment>
<organism evidence="1 2">
    <name type="scientific">Granulicatella adiacens ATCC 49175</name>
    <dbReference type="NCBI Taxonomy" id="638301"/>
    <lineage>
        <taxon>Bacteria</taxon>
        <taxon>Bacillati</taxon>
        <taxon>Bacillota</taxon>
        <taxon>Bacilli</taxon>
        <taxon>Lactobacillales</taxon>
        <taxon>Carnobacteriaceae</taxon>
        <taxon>Granulicatella</taxon>
    </lineage>
</organism>
<dbReference type="EMBL" id="ACKZ01000029">
    <property type="protein sequence ID" value="EEW36401.1"/>
    <property type="molecule type" value="Genomic_DNA"/>
</dbReference>
<gene>
    <name evidence="1" type="ORF">HMPREF0444_1749</name>
</gene>
<proteinExistence type="predicted"/>
<evidence type="ECO:0000313" key="1">
    <source>
        <dbReference type="EMBL" id="EEW36401.1"/>
    </source>
</evidence>
<dbReference type="eggNOG" id="ENOG5033630">
    <property type="taxonomic scope" value="Bacteria"/>
</dbReference>
<dbReference type="AlphaFoldDB" id="C8NIK4"/>
<keyword evidence="2" id="KW-1185">Reference proteome</keyword>